<dbReference type="EMBL" id="CACRXK020004790">
    <property type="protein sequence ID" value="CAB4004042.1"/>
    <property type="molecule type" value="Genomic_DNA"/>
</dbReference>
<proteinExistence type="predicted"/>
<evidence type="ECO:0000313" key="1">
    <source>
        <dbReference type="EMBL" id="CAB4004041.1"/>
    </source>
</evidence>
<organism evidence="1 3">
    <name type="scientific">Paramuricea clavata</name>
    <name type="common">Red gorgonian</name>
    <name type="synonym">Violescent sea-whip</name>
    <dbReference type="NCBI Taxonomy" id="317549"/>
    <lineage>
        <taxon>Eukaryota</taxon>
        <taxon>Metazoa</taxon>
        <taxon>Cnidaria</taxon>
        <taxon>Anthozoa</taxon>
        <taxon>Octocorallia</taxon>
        <taxon>Malacalcyonacea</taxon>
        <taxon>Plexauridae</taxon>
        <taxon>Paramuricea</taxon>
    </lineage>
</organism>
<dbReference type="Proteomes" id="UP001152795">
    <property type="component" value="Unassembled WGS sequence"/>
</dbReference>
<accession>A0A6S7ICS4</accession>
<sequence>MKQTVGKPLKYMFDVERILAAMTNVDRDPSEAWREVNGFWGKVVCELGMKNKRLVRKNYYQQWFEDRKGLRSQYTNTMYMMERNAMPEVLAMDISNLFKPKAKEG</sequence>
<keyword evidence="3" id="KW-1185">Reference proteome</keyword>
<evidence type="ECO:0000313" key="3">
    <source>
        <dbReference type="Proteomes" id="UP001152795"/>
    </source>
</evidence>
<dbReference type="EMBL" id="CACRXK020004790">
    <property type="protein sequence ID" value="CAB4004041.1"/>
    <property type="molecule type" value="Genomic_DNA"/>
</dbReference>
<reference evidence="1" key="1">
    <citation type="submission" date="2020-04" db="EMBL/GenBank/DDBJ databases">
        <authorList>
            <person name="Alioto T."/>
            <person name="Alioto T."/>
            <person name="Gomez Garrido J."/>
        </authorList>
    </citation>
    <scope>NUCLEOTIDE SEQUENCE</scope>
    <source>
        <strain evidence="1">A484AB</strain>
    </source>
</reference>
<dbReference type="OrthoDB" id="6012022at2759"/>
<comment type="caution">
    <text evidence="1">The sequence shown here is derived from an EMBL/GenBank/DDBJ whole genome shotgun (WGS) entry which is preliminary data.</text>
</comment>
<gene>
    <name evidence="1" type="ORF">PACLA_8A000184</name>
    <name evidence="2" type="ORF">PACLA_8A076544</name>
</gene>
<name>A0A6S7ICS4_PARCT</name>
<protein>
    <submittedName>
        <fullName evidence="1">Uncharacterized protein</fullName>
    </submittedName>
</protein>
<evidence type="ECO:0000313" key="2">
    <source>
        <dbReference type="EMBL" id="CAB4004042.1"/>
    </source>
</evidence>
<dbReference type="AlphaFoldDB" id="A0A6S7ICS4"/>